<dbReference type="EMBL" id="JAPTMU010000012">
    <property type="protein sequence ID" value="KAJ4934138.1"/>
    <property type="molecule type" value="Genomic_DNA"/>
</dbReference>
<dbReference type="AlphaFoldDB" id="A0AAD6B035"/>
<evidence type="ECO:0000313" key="2">
    <source>
        <dbReference type="Proteomes" id="UP001219934"/>
    </source>
</evidence>
<gene>
    <name evidence="1" type="ORF">JOQ06_006943</name>
</gene>
<name>A0AAD6B035_9TELE</name>
<proteinExistence type="predicted"/>
<feature type="non-terminal residue" evidence="1">
    <location>
        <position position="112"/>
    </location>
</feature>
<sequence>RQRALLLAHSLSPAECRGLGGSSLGPLRKTTLHVSRGPSTQHSEEATTITFYNFFLNSQFKTLFLLGVWLSVADSKGTFYGGHVSPFYGNRFNLYKAGLNPHHSPNKPMTRH</sequence>
<dbReference type="Proteomes" id="UP001219934">
    <property type="component" value="Unassembled WGS sequence"/>
</dbReference>
<protein>
    <submittedName>
        <fullName evidence="1">Uncharacterized protein</fullName>
    </submittedName>
</protein>
<keyword evidence="2" id="KW-1185">Reference proteome</keyword>
<feature type="non-terminal residue" evidence="1">
    <location>
        <position position="1"/>
    </location>
</feature>
<organism evidence="1 2">
    <name type="scientific">Pogonophryne albipinna</name>
    <dbReference type="NCBI Taxonomy" id="1090488"/>
    <lineage>
        <taxon>Eukaryota</taxon>
        <taxon>Metazoa</taxon>
        <taxon>Chordata</taxon>
        <taxon>Craniata</taxon>
        <taxon>Vertebrata</taxon>
        <taxon>Euteleostomi</taxon>
        <taxon>Actinopterygii</taxon>
        <taxon>Neopterygii</taxon>
        <taxon>Teleostei</taxon>
        <taxon>Neoteleostei</taxon>
        <taxon>Acanthomorphata</taxon>
        <taxon>Eupercaria</taxon>
        <taxon>Perciformes</taxon>
        <taxon>Notothenioidei</taxon>
        <taxon>Pogonophryne</taxon>
    </lineage>
</organism>
<reference evidence="1" key="1">
    <citation type="submission" date="2022-11" db="EMBL/GenBank/DDBJ databases">
        <title>Chromosome-level genome of Pogonophryne albipinna.</title>
        <authorList>
            <person name="Jo E."/>
        </authorList>
    </citation>
    <scope>NUCLEOTIDE SEQUENCE</scope>
    <source>
        <strain evidence="1">SGF0006</strain>
        <tissue evidence="1">Muscle</tissue>
    </source>
</reference>
<comment type="caution">
    <text evidence="1">The sequence shown here is derived from an EMBL/GenBank/DDBJ whole genome shotgun (WGS) entry which is preliminary data.</text>
</comment>
<evidence type="ECO:0000313" key="1">
    <source>
        <dbReference type="EMBL" id="KAJ4934138.1"/>
    </source>
</evidence>
<accession>A0AAD6B035</accession>